<keyword evidence="7" id="KW-1185">Reference proteome</keyword>
<dbReference type="Gene3D" id="1.10.10.2830">
    <property type="match status" value="1"/>
</dbReference>
<evidence type="ECO:0000256" key="1">
    <source>
        <dbReference type="ARBA" id="ARBA00004453"/>
    </source>
</evidence>
<dbReference type="GO" id="GO:0005694">
    <property type="term" value="C:chromosome"/>
    <property type="evidence" value="ECO:0007669"/>
    <property type="project" value="TreeGrafter"/>
</dbReference>
<evidence type="ECO:0000256" key="3">
    <source>
        <dbReference type="ARBA" id="ARBA00022829"/>
    </source>
</evidence>
<evidence type="ECO:0000313" key="6">
    <source>
        <dbReference type="EMBL" id="MBI6872837.1"/>
    </source>
</evidence>
<dbReference type="RefSeq" id="WP_211142330.1">
    <property type="nucleotide sequence ID" value="NZ_JAEEGB010000009.1"/>
</dbReference>
<feature type="domain" description="ParB-like N-terminal" evidence="5">
    <location>
        <begin position="32"/>
        <end position="121"/>
    </location>
</feature>
<sequence>MNKKFGLGKGLGALIPEDKIQDKETNKKDNVNLIDINLIKANEGQPRKSFDEEKIIQLSQSIKEHGVIQPIILKKDNETYTIVAGERRWRASKLAGIKEIPAIVMDLTDKEILEISLIENIQRQDLNPIEEAIAYKKLIEDFNITQEELSNRIGKSRTAVTNCLRLLNLDKRVQEYLIDGVISEGHGRVLLGVENKDLQYELAQGIIDEKLSVRETEKLIKSLNVKKKDESNKISNQNPYYLDVKEKLETLFGTKVLLMDKKNKGKIEIEYYSQEDLQRILDILKI</sequence>
<evidence type="ECO:0000256" key="2">
    <source>
        <dbReference type="ARBA" id="ARBA00006295"/>
    </source>
</evidence>
<proteinExistence type="inferred from homology"/>
<dbReference type="AlphaFoldDB" id="A0A934HYG9"/>
<reference evidence="6" key="1">
    <citation type="submission" date="2020-12" db="EMBL/GenBank/DDBJ databases">
        <title>Clostridium thailandense sp. nov., a novel acetogenic bacterium isolated from peat land soil in Thailand.</title>
        <authorList>
            <person name="Chaikitkaew S."/>
            <person name="Birkeland N.K."/>
        </authorList>
    </citation>
    <scope>NUCLEOTIDE SEQUENCE</scope>
    <source>
        <strain evidence="6">DSM 17425</strain>
    </source>
</reference>
<dbReference type="PANTHER" id="PTHR33375:SF1">
    <property type="entry name" value="CHROMOSOME-PARTITIONING PROTEIN PARB-RELATED"/>
    <property type="match status" value="1"/>
</dbReference>
<dbReference type="SUPFAM" id="SSF110849">
    <property type="entry name" value="ParB/Sulfiredoxin"/>
    <property type="match status" value="1"/>
</dbReference>
<dbReference type="InterPro" id="IPR041468">
    <property type="entry name" value="HTH_ParB/Spo0J"/>
</dbReference>
<comment type="similarity">
    <text evidence="2">Belongs to the ParB family.</text>
</comment>
<protein>
    <submittedName>
        <fullName evidence="6">ParB/RepB/Spo0J family partition protein</fullName>
    </submittedName>
</protein>
<dbReference type="Pfam" id="PF17762">
    <property type="entry name" value="HTH_ParB"/>
    <property type="match status" value="1"/>
</dbReference>
<dbReference type="Pfam" id="PF23552">
    <property type="entry name" value="ParB_C"/>
    <property type="match status" value="1"/>
</dbReference>
<name>A0A934HYG9_9CLOT</name>
<accession>A0A934HYG9</accession>
<keyword evidence="3" id="KW-0159">Chromosome partition</keyword>
<dbReference type="GO" id="GO:0003677">
    <property type="term" value="F:DNA binding"/>
    <property type="evidence" value="ECO:0007669"/>
    <property type="project" value="UniProtKB-KW"/>
</dbReference>
<evidence type="ECO:0000256" key="4">
    <source>
        <dbReference type="ARBA" id="ARBA00023125"/>
    </source>
</evidence>
<dbReference type="GO" id="GO:0007059">
    <property type="term" value="P:chromosome segregation"/>
    <property type="evidence" value="ECO:0007669"/>
    <property type="project" value="UniProtKB-KW"/>
</dbReference>
<dbReference type="InterPro" id="IPR050336">
    <property type="entry name" value="Chromosome_partition/occlusion"/>
</dbReference>
<evidence type="ECO:0000259" key="5">
    <source>
        <dbReference type="SMART" id="SM00470"/>
    </source>
</evidence>
<dbReference type="GO" id="GO:0045881">
    <property type="term" value="P:positive regulation of sporulation resulting in formation of a cellular spore"/>
    <property type="evidence" value="ECO:0007669"/>
    <property type="project" value="TreeGrafter"/>
</dbReference>
<comment type="caution">
    <text evidence="6">The sequence shown here is derived from an EMBL/GenBank/DDBJ whole genome shotgun (WGS) entry which is preliminary data.</text>
</comment>
<keyword evidence="4" id="KW-0238">DNA-binding</keyword>
<dbReference type="InterPro" id="IPR057240">
    <property type="entry name" value="ParB_dimer_C"/>
</dbReference>
<dbReference type="PANTHER" id="PTHR33375">
    <property type="entry name" value="CHROMOSOME-PARTITIONING PROTEIN PARB-RELATED"/>
    <property type="match status" value="1"/>
</dbReference>
<dbReference type="NCBIfam" id="TIGR00180">
    <property type="entry name" value="parB_part"/>
    <property type="match status" value="1"/>
</dbReference>
<gene>
    <name evidence="6" type="ORF">I6U51_08930</name>
</gene>
<dbReference type="FunFam" id="1.10.10.2830:FF:000001">
    <property type="entry name" value="Chromosome partitioning protein ParB"/>
    <property type="match status" value="1"/>
</dbReference>
<dbReference type="Proteomes" id="UP000622687">
    <property type="component" value="Unassembled WGS sequence"/>
</dbReference>
<dbReference type="EMBL" id="JAEEGB010000009">
    <property type="protein sequence ID" value="MBI6872837.1"/>
    <property type="molecule type" value="Genomic_DNA"/>
</dbReference>
<dbReference type="GO" id="GO:0009295">
    <property type="term" value="C:nucleoid"/>
    <property type="evidence" value="ECO:0007669"/>
    <property type="project" value="UniProtKB-SubCell"/>
</dbReference>
<dbReference type="Gene3D" id="3.90.1530.30">
    <property type="match status" value="1"/>
</dbReference>
<evidence type="ECO:0000313" key="7">
    <source>
        <dbReference type="Proteomes" id="UP000622687"/>
    </source>
</evidence>
<dbReference type="FunFam" id="3.90.1530.30:FF:000001">
    <property type="entry name" value="Chromosome partitioning protein ParB"/>
    <property type="match status" value="1"/>
</dbReference>
<dbReference type="Pfam" id="PF02195">
    <property type="entry name" value="ParB_N"/>
    <property type="match status" value="1"/>
</dbReference>
<dbReference type="InterPro" id="IPR036086">
    <property type="entry name" value="ParB/Sulfiredoxin_sf"/>
</dbReference>
<dbReference type="CDD" id="cd16393">
    <property type="entry name" value="SPO0J_N"/>
    <property type="match status" value="1"/>
</dbReference>
<dbReference type="InterPro" id="IPR004437">
    <property type="entry name" value="ParB/RepB/Spo0J"/>
</dbReference>
<dbReference type="InterPro" id="IPR003115">
    <property type="entry name" value="ParB_N"/>
</dbReference>
<organism evidence="6 7">
    <name type="scientific">Clostridium aciditolerans</name>
    <dbReference type="NCBI Taxonomy" id="339861"/>
    <lineage>
        <taxon>Bacteria</taxon>
        <taxon>Bacillati</taxon>
        <taxon>Bacillota</taxon>
        <taxon>Clostridia</taxon>
        <taxon>Eubacteriales</taxon>
        <taxon>Clostridiaceae</taxon>
        <taxon>Clostridium</taxon>
    </lineage>
</organism>
<dbReference type="SMART" id="SM00470">
    <property type="entry name" value="ParB"/>
    <property type="match status" value="1"/>
</dbReference>
<dbReference type="SUPFAM" id="SSF109709">
    <property type="entry name" value="KorB DNA-binding domain-like"/>
    <property type="match status" value="1"/>
</dbReference>
<comment type="subcellular location">
    <subcellularLocation>
        <location evidence="1">Cytoplasm</location>
        <location evidence="1">Nucleoid</location>
    </subcellularLocation>
</comment>